<gene>
    <name evidence="3" type="primary">SYT7</name>
</gene>
<reference evidence="3" key="2">
    <citation type="submission" date="2012-10" db="EMBL/GenBank/DDBJ databases">
        <title>Direct identification of alternative open reading frame translation products in human.</title>
        <authorList>
            <person name="Vanderperre B."/>
            <person name="Lucier J.-F."/>
            <person name="Motard J."/>
            <person name="Tremblay G."/>
            <person name="Vanderperre S."/>
            <person name="Wisztorski M."/>
            <person name="Salzet M."/>
            <person name="Boisvert F.-M."/>
            <person name="Roucou X."/>
        </authorList>
    </citation>
    <scope>NUCLEOTIDE SEQUENCE</scope>
</reference>
<evidence type="ECO:0000313" key="2">
    <source>
        <dbReference type="EMBL" id="BAG57815.1"/>
    </source>
</evidence>
<dbReference type="OrthoDB" id="270970at2759"/>
<organism evidence="2">
    <name type="scientific">Homo sapiens</name>
    <name type="common">Human</name>
    <dbReference type="NCBI Taxonomy" id="9606"/>
    <lineage>
        <taxon>Eukaryota</taxon>
        <taxon>Metazoa</taxon>
        <taxon>Chordata</taxon>
        <taxon>Craniata</taxon>
        <taxon>Vertebrata</taxon>
        <taxon>Euteleostomi</taxon>
        <taxon>Mammalia</taxon>
        <taxon>Eutheria</taxon>
        <taxon>Euarchontoglires</taxon>
        <taxon>Primates</taxon>
        <taxon>Haplorrhini</taxon>
        <taxon>Catarrhini</taxon>
        <taxon>Hominidae</taxon>
        <taxon>Homo</taxon>
    </lineage>
</organism>
<evidence type="ECO:0000256" key="1">
    <source>
        <dbReference type="SAM" id="MobiDB-lite"/>
    </source>
</evidence>
<proteinExistence type="evidence at transcript level"/>
<reference evidence="2" key="1">
    <citation type="submission" date="2007-10" db="EMBL/GenBank/DDBJ databases">
        <title>NEDO human cDNA sequencing project focused on splicing variants.</title>
        <authorList>
            <person name="Wakamatsu A."/>
            <person name="Yamamoto J."/>
            <person name="Kimura K."/>
            <person name="Ishii S."/>
            <person name="Watanabe K."/>
            <person name="Sugiyama A."/>
            <person name="Murakawa K."/>
            <person name="Kaida T."/>
            <person name="Tsuchiya K."/>
            <person name="Fukuzumi Y."/>
            <person name="Kumagai A."/>
            <person name="Oishi Y."/>
            <person name="Yamamoto S."/>
            <person name="Ono Y."/>
            <person name="Komori Y."/>
            <person name="Yamazaki M."/>
            <person name="Kisu Y."/>
            <person name="Nishikawa T."/>
            <person name="Sugano S."/>
            <person name="Nomura N."/>
            <person name="Isogai T."/>
        </authorList>
    </citation>
    <scope>NUCLEOTIDE SEQUENCE</scope>
    <source>
        <tissue evidence="2">Brain</tissue>
    </source>
</reference>
<feature type="region of interest" description="Disordered" evidence="1">
    <location>
        <begin position="74"/>
        <end position="98"/>
    </location>
</feature>
<dbReference type="EMBL" id="AK294636">
    <property type="protein sequence ID" value="BAG57815.1"/>
    <property type="molecule type" value="mRNA"/>
</dbReference>
<name>B4DGK4_HUMAN</name>
<accession>B4DGK4</accession>
<dbReference type="EMBL" id="HF548117">
    <property type="protein sequence ID" value="CCO13828.1"/>
    <property type="molecule type" value="Genomic_DNA"/>
</dbReference>
<evidence type="ECO:0000313" key="3">
    <source>
        <dbReference type="EMBL" id="CCO13828.1"/>
    </source>
</evidence>
<feature type="compositionally biased region" description="Basic and acidic residues" evidence="1">
    <location>
        <begin position="76"/>
        <end position="87"/>
    </location>
</feature>
<sequence length="122" mass="13173">MLSSLPALPHLSLPVQTSTLLSSTPPSPNACRPSIHSVSSCVVSDRPSPDLLQDCLLTLPHSLVPGSSSFCPTHSQCRERRQGKDQDSVSSEVATHKEAVVSLPRPLMRLKLASPWRRQISG</sequence>
<protein>
    <submittedName>
        <fullName evidence="3">Alternative protein SYT7</fullName>
    </submittedName>
    <submittedName>
        <fullName evidence="2">cDNA FLJ53554</fullName>
    </submittedName>
</protein>
<dbReference type="AlphaFoldDB" id="B4DGK4"/>
<dbReference type="ChiTaRS" id="SYT7">
    <property type="organism name" value="human"/>
</dbReference>